<dbReference type="SMART" id="SM00219">
    <property type="entry name" value="TyrKc"/>
    <property type="match status" value="1"/>
</dbReference>
<dbReference type="InterPro" id="IPR001245">
    <property type="entry name" value="Ser-Thr/Tyr_kinase_cat_dom"/>
</dbReference>
<dbReference type="Gene3D" id="1.10.510.10">
    <property type="entry name" value="Transferase(Phosphotransferase) domain 1"/>
    <property type="match status" value="1"/>
</dbReference>
<evidence type="ECO:0000256" key="5">
    <source>
        <dbReference type="ARBA" id="ARBA00022840"/>
    </source>
</evidence>
<evidence type="ECO:0000256" key="8">
    <source>
        <dbReference type="PROSITE-ProRule" id="PRU10141"/>
    </source>
</evidence>
<feature type="binding site" evidence="8">
    <location>
        <position position="395"/>
    </location>
    <ligand>
        <name>ATP</name>
        <dbReference type="ChEBI" id="CHEBI:30616"/>
    </ligand>
</feature>
<dbReference type="Pfam" id="PF07714">
    <property type="entry name" value="PK_Tyr_Ser-Thr"/>
    <property type="match status" value="1"/>
</dbReference>
<evidence type="ECO:0000256" key="1">
    <source>
        <dbReference type="ARBA" id="ARBA00004167"/>
    </source>
</evidence>
<feature type="domain" description="Protein kinase" evidence="12">
    <location>
        <begin position="360"/>
        <end position="740"/>
    </location>
</feature>
<keyword evidence="5 8" id="KW-0067">ATP-binding</keyword>
<dbReference type="PANTHER" id="PTHR24416">
    <property type="entry name" value="TYROSINE-PROTEIN KINASE RECEPTOR"/>
    <property type="match status" value="1"/>
</dbReference>
<dbReference type="EMBL" id="OU895877">
    <property type="protein sequence ID" value="CAG9797378.1"/>
    <property type="molecule type" value="Genomic_DNA"/>
</dbReference>
<evidence type="ECO:0000256" key="10">
    <source>
        <dbReference type="SAM" id="Phobius"/>
    </source>
</evidence>
<dbReference type="InterPro" id="IPR017441">
    <property type="entry name" value="Protein_kinase_ATP_BS"/>
</dbReference>
<dbReference type="GO" id="GO:0005524">
    <property type="term" value="F:ATP binding"/>
    <property type="evidence" value="ECO:0007669"/>
    <property type="project" value="UniProtKB-UniRule"/>
</dbReference>
<name>A0A9N9RJF4_9DIPT</name>
<comment type="subcellular location">
    <subcellularLocation>
        <location evidence="1">Membrane</location>
        <topology evidence="1">Single-pass membrane protein</topology>
    </subcellularLocation>
</comment>
<evidence type="ECO:0000256" key="3">
    <source>
        <dbReference type="ARBA" id="ARBA00022741"/>
    </source>
</evidence>
<dbReference type="InterPro" id="IPR008266">
    <property type="entry name" value="Tyr_kinase_AS"/>
</dbReference>
<keyword evidence="4" id="KW-0418">Kinase</keyword>
<feature type="chain" id="PRO_5040331453" description="Protein kinase domain-containing protein" evidence="11">
    <location>
        <begin position="20"/>
        <end position="775"/>
    </location>
</feature>
<keyword evidence="10" id="KW-1133">Transmembrane helix</keyword>
<dbReference type="AlphaFoldDB" id="A0A9N9RJF4"/>
<gene>
    <name evidence="13" type="ORF">CHIRRI_LOCUS377</name>
</gene>
<dbReference type="InterPro" id="IPR050122">
    <property type="entry name" value="RTK"/>
</dbReference>
<dbReference type="GO" id="GO:0043235">
    <property type="term" value="C:receptor complex"/>
    <property type="evidence" value="ECO:0007669"/>
    <property type="project" value="TreeGrafter"/>
</dbReference>
<reference evidence="13" key="1">
    <citation type="submission" date="2022-01" db="EMBL/GenBank/DDBJ databases">
        <authorList>
            <person name="King R."/>
        </authorList>
    </citation>
    <scope>NUCLEOTIDE SEQUENCE</scope>
</reference>
<sequence length="775" mass="88982">MHRILELIYIIVLILSVASEKNNDNHQHMQSKDIHVEAFAATRILQFNITLMKSIQKPYEIEITSVQQDEEDDKFCPPIFHCLLHVSQNIMSTVIPENSFYRTDRDDCIFHNDCYYNISVRSFDKIFDESIIFHSKECVNGLCACKHSSKLPTPKINSTIMDLNQLYFKWQINNEELAKLPNNTFLQFLTIEIHELKKCNISWTYKSSLASFHDDLNQYGILKANGDYRKHLNSNMTSECLRIRMNVIDDKNCIGPKYEEMIKIPKREYKAVGKTFTIQFVLITVVSVLSFCGIIMITIYGYVWWNRKKNIINYWRGIYNNNPQHGSSGSQMIPMRENPLYMNRDSTDDDFYEIPPSSIKEIGREIGKGAFGRVYIARISEIPGKVSPQIVAIKKLKRHPTSEQLEEFLSEISTMKRVGKHPNIVRLLGSCMVDQNLMMVMEYIPCGDLLRYLRAVRAKHEASLKHNQLESQLSSNNINNNNNNSSNSNSSFMKNSMSSQTILGPLGKYLDILHSHSTSSASETSSYITQPDSLPSGVLIGNGSSRPSYAETMFTNLTVPSNPELTPMIPSLEYVVDHTELHNFAMQIAHGMKHLEEKQITHRDLAARNILIDENKNLKISDFGLSRWGIYVNTKNKKVPLRWLSIEAMKDNLYSSKSDVWSFAIVLWEIATLGGFPYPTVQNHELLNFLKSGNRLEKPENCSDTLYELMLQCWTTDPDDRPDFSDICKTLDPNKNKIYIDFSELSPTYVFPPTSDGLHTNEKNNKKLCEKLSKA</sequence>
<dbReference type="Gene3D" id="3.30.200.20">
    <property type="entry name" value="Phosphorylase Kinase, domain 1"/>
    <property type="match status" value="1"/>
</dbReference>
<dbReference type="Proteomes" id="UP001153620">
    <property type="component" value="Chromosome 1"/>
</dbReference>
<dbReference type="InterPro" id="IPR011009">
    <property type="entry name" value="Kinase-like_dom_sf"/>
</dbReference>
<evidence type="ECO:0000256" key="7">
    <source>
        <dbReference type="ARBA" id="ARBA00051243"/>
    </source>
</evidence>
<dbReference type="GO" id="GO:0004714">
    <property type="term" value="F:transmembrane receptor protein tyrosine kinase activity"/>
    <property type="evidence" value="ECO:0007669"/>
    <property type="project" value="UniProtKB-EC"/>
</dbReference>
<evidence type="ECO:0000256" key="11">
    <source>
        <dbReference type="SAM" id="SignalP"/>
    </source>
</evidence>
<keyword evidence="10" id="KW-0472">Membrane</keyword>
<protein>
    <recommendedName>
        <fullName evidence="12">Protein kinase domain-containing protein</fullName>
    </recommendedName>
</protein>
<keyword evidence="2" id="KW-0808">Transferase</keyword>
<dbReference type="InterPro" id="IPR020635">
    <property type="entry name" value="Tyr_kinase_cat_dom"/>
</dbReference>
<dbReference type="PROSITE" id="PS00109">
    <property type="entry name" value="PROTEIN_KINASE_TYR"/>
    <property type="match status" value="1"/>
</dbReference>
<keyword evidence="14" id="KW-1185">Reference proteome</keyword>
<feature type="transmembrane region" description="Helical" evidence="10">
    <location>
        <begin position="280"/>
        <end position="305"/>
    </location>
</feature>
<dbReference type="CDD" id="cd00192">
    <property type="entry name" value="PTKc"/>
    <property type="match status" value="1"/>
</dbReference>
<evidence type="ECO:0000259" key="12">
    <source>
        <dbReference type="PROSITE" id="PS50011"/>
    </source>
</evidence>
<keyword evidence="10" id="KW-0812">Transmembrane</keyword>
<dbReference type="PROSITE" id="PS00107">
    <property type="entry name" value="PROTEIN_KINASE_ATP"/>
    <property type="match status" value="1"/>
</dbReference>
<feature type="region of interest" description="Disordered" evidence="9">
    <location>
        <begin position="467"/>
        <end position="495"/>
    </location>
</feature>
<dbReference type="FunFam" id="1.10.510.10:FF:000554">
    <property type="entry name" value="Predicted protein"/>
    <property type="match status" value="1"/>
</dbReference>
<dbReference type="OrthoDB" id="3256376at2759"/>
<organism evidence="13 14">
    <name type="scientific">Chironomus riparius</name>
    <dbReference type="NCBI Taxonomy" id="315576"/>
    <lineage>
        <taxon>Eukaryota</taxon>
        <taxon>Metazoa</taxon>
        <taxon>Ecdysozoa</taxon>
        <taxon>Arthropoda</taxon>
        <taxon>Hexapoda</taxon>
        <taxon>Insecta</taxon>
        <taxon>Pterygota</taxon>
        <taxon>Neoptera</taxon>
        <taxon>Endopterygota</taxon>
        <taxon>Diptera</taxon>
        <taxon>Nematocera</taxon>
        <taxon>Chironomoidea</taxon>
        <taxon>Chironomidae</taxon>
        <taxon>Chironominae</taxon>
        <taxon>Chironomus</taxon>
    </lineage>
</organism>
<comment type="catalytic activity">
    <reaction evidence="7">
        <text>L-tyrosyl-[protein] + ATP = O-phospho-L-tyrosyl-[protein] + ADP + H(+)</text>
        <dbReference type="Rhea" id="RHEA:10596"/>
        <dbReference type="Rhea" id="RHEA-COMP:10136"/>
        <dbReference type="Rhea" id="RHEA-COMP:20101"/>
        <dbReference type="ChEBI" id="CHEBI:15378"/>
        <dbReference type="ChEBI" id="CHEBI:30616"/>
        <dbReference type="ChEBI" id="CHEBI:46858"/>
        <dbReference type="ChEBI" id="CHEBI:61978"/>
        <dbReference type="ChEBI" id="CHEBI:456216"/>
        <dbReference type="EC" id="2.7.10.1"/>
    </reaction>
</comment>
<keyword evidence="6" id="KW-0829">Tyrosine-protein kinase</keyword>
<keyword evidence="3 8" id="KW-0547">Nucleotide-binding</keyword>
<keyword evidence="11" id="KW-0732">Signal</keyword>
<feature type="signal peptide" evidence="11">
    <location>
        <begin position="1"/>
        <end position="19"/>
    </location>
</feature>
<evidence type="ECO:0000256" key="2">
    <source>
        <dbReference type="ARBA" id="ARBA00022679"/>
    </source>
</evidence>
<evidence type="ECO:0000313" key="14">
    <source>
        <dbReference type="Proteomes" id="UP001153620"/>
    </source>
</evidence>
<evidence type="ECO:0000313" key="13">
    <source>
        <dbReference type="EMBL" id="CAG9797378.1"/>
    </source>
</evidence>
<dbReference type="GO" id="GO:0007169">
    <property type="term" value="P:cell surface receptor protein tyrosine kinase signaling pathway"/>
    <property type="evidence" value="ECO:0007669"/>
    <property type="project" value="TreeGrafter"/>
</dbReference>
<evidence type="ECO:0000256" key="6">
    <source>
        <dbReference type="ARBA" id="ARBA00023137"/>
    </source>
</evidence>
<feature type="compositionally biased region" description="Low complexity" evidence="9">
    <location>
        <begin position="474"/>
        <end position="495"/>
    </location>
</feature>
<proteinExistence type="predicted"/>
<dbReference type="InterPro" id="IPR000719">
    <property type="entry name" value="Prot_kinase_dom"/>
</dbReference>
<dbReference type="PROSITE" id="PS50011">
    <property type="entry name" value="PROTEIN_KINASE_DOM"/>
    <property type="match status" value="1"/>
</dbReference>
<evidence type="ECO:0000256" key="9">
    <source>
        <dbReference type="SAM" id="MobiDB-lite"/>
    </source>
</evidence>
<dbReference type="GO" id="GO:0005886">
    <property type="term" value="C:plasma membrane"/>
    <property type="evidence" value="ECO:0007669"/>
    <property type="project" value="TreeGrafter"/>
</dbReference>
<dbReference type="PANTHER" id="PTHR24416:SF594">
    <property type="entry name" value="PROTEIN KINASE DOMAIN-CONTAINING PROTEIN"/>
    <property type="match status" value="1"/>
</dbReference>
<evidence type="ECO:0000256" key="4">
    <source>
        <dbReference type="ARBA" id="ARBA00022777"/>
    </source>
</evidence>
<accession>A0A9N9RJF4</accession>
<reference evidence="13" key="2">
    <citation type="submission" date="2022-10" db="EMBL/GenBank/DDBJ databases">
        <authorList>
            <consortium name="ENA_rothamsted_submissions"/>
            <consortium name="culmorum"/>
            <person name="King R."/>
        </authorList>
    </citation>
    <scope>NUCLEOTIDE SEQUENCE</scope>
</reference>
<dbReference type="SUPFAM" id="SSF56112">
    <property type="entry name" value="Protein kinase-like (PK-like)"/>
    <property type="match status" value="1"/>
</dbReference>